<proteinExistence type="predicted"/>
<dbReference type="PANTHER" id="PTHR45138:SF24">
    <property type="entry name" value="DIGUANYLATE CYCLASE DGCC-RELATED"/>
    <property type="match status" value="1"/>
</dbReference>
<dbReference type="Proteomes" id="UP000242415">
    <property type="component" value="Unassembled WGS sequence"/>
</dbReference>
<dbReference type="PANTHER" id="PTHR45138">
    <property type="entry name" value="REGULATORY COMPONENTS OF SENSORY TRANSDUCTION SYSTEM"/>
    <property type="match status" value="1"/>
</dbReference>
<dbReference type="InterPro" id="IPR000160">
    <property type="entry name" value="GGDEF_dom"/>
</dbReference>
<dbReference type="InterPro" id="IPR029787">
    <property type="entry name" value="Nucleotide_cyclase"/>
</dbReference>
<dbReference type="InterPro" id="IPR050469">
    <property type="entry name" value="Diguanylate_Cyclase"/>
</dbReference>
<evidence type="ECO:0000259" key="1">
    <source>
        <dbReference type="PROSITE" id="PS50887"/>
    </source>
</evidence>
<dbReference type="Pfam" id="PF13185">
    <property type="entry name" value="GAF_2"/>
    <property type="match status" value="1"/>
</dbReference>
<protein>
    <submittedName>
        <fullName evidence="2">Diguanylate cyclase (GGDEF) domain-containing protein</fullName>
    </submittedName>
</protein>
<dbReference type="Gene3D" id="3.30.450.40">
    <property type="match status" value="2"/>
</dbReference>
<dbReference type="CDD" id="cd01949">
    <property type="entry name" value="GGDEF"/>
    <property type="match status" value="1"/>
</dbReference>
<dbReference type="InterPro" id="IPR029016">
    <property type="entry name" value="GAF-like_dom_sf"/>
</dbReference>
<feature type="domain" description="GGDEF" evidence="1">
    <location>
        <begin position="383"/>
        <end position="512"/>
    </location>
</feature>
<gene>
    <name evidence="2" type="ORF">SAMN05444365_106118</name>
</gene>
<dbReference type="Pfam" id="PF01590">
    <property type="entry name" value="GAF"/>
    <property type="match status" value="1"/>
</dbReference>
<dbReference type="SMART" id="SM00267">
    <property type="entry name" value="GGDEF"/>
    <property type="match status" value="1"/>
</dbReference>
<sequence>MFPGMSDDQTVGRRALIGLLRAAGGTVAEQITRALELLLEELRMEIAFVGEFRDGQRVVTHSVSAPGAPVLPVGTAHPLEQTLCHLIFSGDLPALVPDAAVDPLLAAHPVASAYGVGAHAGVPLSAPYVTGTLCCLSRRPGATLNERDEATLRAVADYVSELLARSTVPAPPGTPVDLTRLAGVVADGDDLEGLTRPLLELIRQVTHLDTAFLSIVDWEAEEQRVLYSLNAGEMNIPEGISAPWSDTLCRRAFEQGRPITTNVPEVWGESQVARALGIVTYLTVPVHDAHGAVVGTLCGASNTSQEVDHRHVASLEMFARLVSGQLAREAARASERARMAALEERMSKLRELAERDPLTGLLNRAGIQGWLATALLELRPDVEQLGVAFVDLNDFKPVNDTRGHAVGDEVLRRLASSLSATGRPGDLYGRLAGDEFIVATMLPPTAAALAAWTGRLRRAAVAQVGDVRVTASVGAVGITDPELTTTEVLHRADEAMYRAKAAARDNAATAGTA</sequence>
<reference evidence="3" key="1">
    <citation type="submission" date="2016-10" db="EMBL/GenBank/DDBJ databases">
        <authorList>
            <person name="Varghese N."/>
            <person name="Submissions S."/>
        </authorList>
    </citation>
    <scope>NUCLEOTIDE SEQUENCE [LARGE SCALE GENOMIC DNA]</scope>
    <source>
        <strain evidence="3">DSM 45245</strain>
    </source>
</reference>
<dbReference type="NCBIfam" id="TIGR00254">
    <property type="entry name" value="GGDEF"/>
    <property type="match status" value="1"/>
</dbReference>
<dbReference type="SUPFAM" id="SSF55073">
    <property type="entry name" value="Nucleotide cyclase"/>
    <property type="match status" value="1"/>
</dbReference>
<evidence type="ECO:0000313" key="3">
    <source>
        <dbReference type="Proteomes" id="UP000242415"/>
    </source>
</evidence>
<dbReference type="GO" id="GO:0052621">
    <property type="term" value="F:diguanylate cyclase activity"/>
    <property type="evidence" value="ECO:0007669"/>
    <property type="project" value="TreeGrafter"/>
</dbReference>
<dbReference type="GO" id="GO:1902201">
    <property type="term" value="P:negative regulation of bacterial-type flagellum-dependent cell motility"/>
    <property type="evidence" value="ECO:0007669"/>
    <property type="project" value="TreeGrafter"/>
</dbReference>
<dbReference type="AlphaFoldDB" id="A0A1H3QTU4"/>
<dbReference type="InterPro" id="IPR043128">
    <property type="entry name" value="Rev_trsase/Diguanyl_cyclase"/>
</dbReference>
<dbReference type="STRING" id="405436.SAMN05444365_106118"/>
<evidence type="ECO:0000313" key="2">
    <source>
        <dbReference type="EMBL" id="SDZ16693.1"/>
    </source>
</evidence>
<dbReference type="SUPFAM" id="SSF55781">
    <property type="entry name" value="GAF domain-like"/>
    <property type="match status" value="2"/>
</dbReference>
<dbReference type="GO" id="GO:0005886">
    <property type="term" value="C:plasma membrane"/>
    <property type="evidence" value="ECO:0007669"/>
    <property type="project" value="TreeGrafter"/>
</dbReference>
<dbReference type="SMART" id="SM00065">
    <property type="entry name" value="GAF"/>
    <property type="match status" value="2"/>
</dbReference>
<accession>A0A1H3QTU4</accession>
<dbReference type="InterPro" id="IPR003018">
    <property type="entry name" value="GAF"/>
</dbReference>
<dbReference type="GO" id="GO:0043709">
    <property type="term" value="P:cell adhesion involved in single-species biofilm formation"/>
    <property type="evidence" value="ECO:0007669"/>
    <property type="project" value="TreeGrafter"/>
</dbReference>
<organism evidence="2 3">
    <name type="scientific">Micromonospora pattaloongensis</name>
    <dbReference type="NCBI Taxonomy" id="405436"/>
    <lineage>
        <taxon>Bacteria</taxon>
        <taxon>Bacillati</taxon>
        <taxon>Actinomycetota</taxon>
        <taxon>Actinomycetes</taxon>
        <taxon>Micromonosporales</taxon>
        <taxon>Micromonosporaceae</taxon>
        <taxon>Micromonospora</taxon>
    </lineage>
</organism>
<name>A0A1H3QTU4_9ACTN</name>
<dbReference type="PROSITE" id="PS50887">
    <property type="entry name" value="GGDEF"/>
    <property type="match status" value="1"/>
</dbReference>
<dbReference type="Pfam" id="PF00990">
    <property type="entry name" value="GGDEF"/>
    <property type="match status" value="1"/>
</dbReference>
<keyword evidence="3" id="KW-1185">Reference proteome</keyword>
<dbReference type="Gene3D" id="3.30.70.270">
    <property type="match status" value="1"/>
</dbReference>
<dbReference type="EMBL" id="FNPH01000006">
    <property type="protein sequence ID" value="SDZ16693.1"/>
    <property type="molecule type" value="Genomic_DNA"/>
</dbReference>